<dbReference type="EMBL" id="CAKOAT010746265">
    <property type="protein sequence ID" value="CAH8387424.1"/>
    <property type="molecule type" value="Genomic_DNA"/>
</dbReference>
<protein>
    <recommendedName>
        <fullName evidence="4">Secreted protein</fullName>
    </recommendedName>
</protein>
<sequence>MRTGAVGVSSRPSWFALCLPSLLSQPAICLELWSGDDAFLFHHGLVFRCGSGFYFVSRSVIALQVACGHVRRWSRGFRFPCGLVRVGMVQRCPMSSMAVPFWCLRLSSGGYPGGVLETEPGSLSQDQVDVMPLISRLVQRRCNIGSVFKSLAVHSFLSPNGFQRL</sequence>
<reference evidence="2 3" key="1">
    <citation type="submission" date="2022-03" db="EMBL/GenBank/DDBJ databases">
        <authorList>
            <person name="Macdonald S."/>
            <person name="Ahmed S."/>
            <person name="Newling K."/>
        </authorList>
    </citation>
    <scope>NUCLEOTIDE SEQUENCE [LARGE SCALE GENOMIC DNA]</scope>
</reference>
<evidence type="ECO:0000313" key="3">
    <source>
        <dbReference type="Proteomes" id="UP001642260"/>
    </source>
</evidence>
<comment type="caution">
    <text evidence="2">The sequence shown here is derived from an EMBL/GenBank/DDBJ whole genome shotgun (WGS) entry which is preliminary data.</text>
</comment>
<name>A0ABC8LUI5_ERUVS</name>
<organism evidence="2 3">
    <name type="scientific">Eruca vesicaria subsp. sativa</name>
    <name type="common">Garden rocket</name>
    <name type="synonym">Eruca sativa</name>
    <dbReference type="NCBI Taxonomy" id="29727"/>
    <lineage>
        <taxon>Eukaryota</taxon>
        <taxon>Viridiplantae</taxon>
        <taxon>Streptophyta</taxon>
        <taxon>Embryophyta</taxon>
        <taxon>Tracheophyta</taxon>
        <taxon>Spermatophyta</taxon>
        <taxon>Magnoliopsida</taxon>
        <taxon>eudicotyledons</taxon>
        <taxon>Gunneridae</taxon>
        <taxon>Pentapetalae</taxon>
        <taxon>rosids</taxon>
        <taxon>malvids</taxon>
        <taxon>Brassicales</taxon>
        <taxon>Brassicaceae</taxon>
        <taxon>Brassiceae</taxon>
        <taxon>Eruca</taxon>
    </lineage>
</organism>
<proteinExistence type="predicted"/>
<keyword evidence="1" id="KW-0732">Signal</keyword>
<dbReference type="AlphaFoldDB" id="A0ABC8LUI5"/>
<keyword evidence="3" id="KW-1185">Reference proteome</keyword>
<accession>A0ABC8LUI5</accession>
<feature type="chain" id="PRO_5044856599" description="Secreted protein" evidence="1">
    <location>
        <begin position="30"/>
        <end position="165"/>
    </location>
</feature>
<dbReference type="Proteomes" id="UP001642260">
    <property type="component" value="Unassembled WGS sequence"/>
</dbReference>
<gene>
    <name evidence="2" type="ORF">ERUC_LOCUS39907</name>
</gene>
<evidence type="ECO:0008006" key="4">
    <source>
        <dbReference type="Google" id="ProtNLM"/>
    </source>
</evidence>
<feature type="signal peptide" evidence="1">
    <location>
        <begin position="1"/>
        <end position="29"/>
    </location>
</feature>
<evidence type="ECO:0000256" key="1">
    <source>
        <dbReference type="SAM" id="SignalP"/>
    </source>
</evidence>
<evidence type="ECO:0000313" key="2">
    <source>
        <dbReference type="EMBL" id="CAH8387424.1"/>
    </source>
</evidence>